<feature type="region of interest" description="Disordered" evidence="1">
    <location>
        <begin position="354"/>
        <end position="399"/>
    </location>
</feature>
<feature type="compositionally biased region" description="Low complexity" evidence="1">
    <location>
        <begin position="1698"/>
        <end position="1707"/>
    </location>
</feature>
<sequence length="1858" mass="196654">MSYSPSPNSPSSGQPQAYQQHQQRQQPGQQQQYQQQQQQQQPGQHQHYQYQQQQQQHMQSLSVWSPSVPVNASVSPLPSSQAPVLISGPLDLKTRGPHPILPPLKNTHPPPRQSTGPARSASLRRQLSQSSIRQQTSSPSPNQSYNNSNDPENNFNNFNQHQQQQQYYPQQDSADSRPPFSPSSSTSSIQYSNYGRGPSSSPGSGSEGGSGSSRMLPMSQNDSHLSPSPSPGLSRSNSRINYSSPLLRSHSRSGSNSPSSPPSSSPSQSPLKRSTSILKNGPKDAPYLNSNNGTKSHLESLNQTWEPSGPSPALPTGSSQMPTHNGSQHALSQFGSASNLRAKAAAAAAAAAAASTPNDVGSNTAGDQESKDNGGAAITAPTTAPGQGPSSTSAFDSATQPALMPHQELKDKELAHNPVRDSENYKVLVPPSPVASPHIGPSAGSAAHAQAQAGNNFNFLNSDPTLSRSSSRRRMAPPIQVPTTQQPSMLSGGPQSALSPQSQGITSPVSPGRRHPFHRWENMAPPQHQGGEANSNGYPGSGGPRGYAPNRGQGQGQDHHEDGDYEDEGLNDDTDGDALSGPEDQSRRHHRRQQSAGGDGPFTPTRSAPQPPNFNGGGGGGGGGGGNSGNGGVAPNSREAEMAHIMYIQQQQALFLQEKAMNPPLKNKSSNGNLSGGNSDGSKIRRKGSRHRKQISVISEPKLLSSTNQIKTVPIVRPADQSDNEDAENKSEYTSGGEGIKNKVRRMRRAVRHAANGVFNDDDSDREDGLGSKSDAEKKGGLKQLKALKSKLAKKLHRPSHGGTSSSRHDLHGGPGGEHGDEEGGRAPVQFFSEDNLRARYLEQQQAGGHSLAAAGASIRRSNTTRENTGATFNRRDPYGTGDKQEYDSGNEGKDGAIAEEGPETELTPQEAEDAAAAAKKAKMAKFGSRTFDKDEMMEVKDGTGESFFVPRWNLDPRADELGSSKSVISVTSSRKLERSASNATAISTTPVKPALSISERLQASMIAEQDGENVAEDDKVATESKDAESAAVVAEDAEGEVTPTGPKKLTWGESNEGTLTVDAQADKEADAAISAESADQVDPNVSVSSSSGLTSRASVMSEASSNASSVAGIVVAQVLTRQNSTRKNFSRPAVGEAKKQQQQEESQEKSVEQQQQQEVPQQLEDGAASTQTDSPRLGLGISLPSSAAAEKPRESLEEVMADMGQYQKYQGGAPEKQLPPIPQDESPHMKPVAPMTIRPLSPIRRTTANSTASMTSVLSTPSSPPANHRTISPLDTAAVQQDAEAVQAGLGNTYNYSATVTAASPTSPTKASSLRSNMSFNAFTLSQGPTSPLPSPSIPTDATGATGGESPAPPASSFPLPAVLARQGSHLTERASVRSMYADSIYDCYDYDSGSEYDAQDPSLISRQESFRSQFAEQQENAIVAESSLAVPIARVPEVVSRRVVEESPVLSPTTTTTKTATAMAPFKTEAESVATVVVSLNKEDGQTQTQVPESVETGPTTSSTTSGISGSEELPVIRLRGAAAAAAAGASGVNGQSRDSQTLKEEHHILFEDIPKAVPYRMSIMTTVPVDPVGVAASLSVPLLAAGGIAGVSVAGAGPSRPTRNPMRQSRHGSMLSIGGSSDLTTTDSWMSSSVRDTRDDMSGWDIRGEHHRPGTVDENESVRRISLSVSSRSGDYDDQDGERARRPSVESFMTSSSLASSAFQARRRSSVRSERTMSIITDKNSLIIEEEGSASSDESDGENSIARRDLKIRIKGLESSGTSDAEDEHVTGLKDGESPEGSVIRHKKQWYKERRTSASKRETWGSVQSSSSSDSNTTSSSSSGSSHSNFYFNGRSPSPSPTEETAAVSTSAMPF</sequence>
<feature type="compositionally biased region" description="Polar residues" evidence="1">
    <location>
        <begin position="1832"/>
        <end position="1858"/>
    </location>
</feature>
<feature type="compositionally biased region" description="Basic and acidic residues" evidence="1">
    <location>
        <begin position="1793"/>
        <end position="1806"/>
    </location>
</feature>
<dbReference type="OrthoDB" id="2436736at2759"/>
<feature type="compositionally biased region" description="Basic residues" evidence="1">
    <location>
        <begin position="684"/>
        <end position="694"/>
    </location>
</feature>
<feature type="compositionally biased region" description="Basic and acidic residues" evidence="1">
    <location>
        <begin position="1017"/>
        <end position="1029"/>
    </location>
</feature>
<feature type="compositionally biased region" description="Low complexity" evidence="1">
    <location>
        <begin position="223"/>
        <end position="239"/>
    </location>
</feature>
<dbReference type="EMBL" id="JAHRHY010000024">
    <property type="protein sequence ID" value="KAG9061439.1"/>
    <property type="molecule type" value="Genomic_DNA"/>
</dbReference>
<dbReference type="Proteomes" id="UP000707451">
    <property type="component" value="Unassembled WGS sequence"/>
</dbReference>
<protein>
    <submittedName>
        <fullName evidence="2">Uncharacterized protein</fullName>
    </submittedName>
</protein>
<feature type="compositionally biased region" description="Basic and acidic residues" evidence="1">
    <location>
        <begin position="807"/>
        <end position="825"/>
    </location>
</feature>
<feature type="compositionally biased region" description="Low complexity" evidence="1">
    <location>
        <begin position="1495"/>
        <end position="1513"/>
    </location>
</feature>
<feature type="compositionally biased region" description="Low complexity" evidence="1">
    <location>
        <begin position="1153"/>
        <end position="1163"/>
    </location>
</feature>
<feature type="compositionally biased region" description="Low complexity" evidence="1">
    <location>
        <begin position="1667"/>
        <end position="1676"/>
    </location>
</feature>
<feature type="compositionally biased region" description="Low complexity" evidence="1">
    <location>
        <begin position="265"/>
        <end position="276"/>
    </location>
</feature>
<feature type="region of interest" description="Disordered" evidence="1">
    <location>
        <begin position="1485"/>
        <end position="1513"/>
    </location>
</feature>
<feature type="compositionally biased region" description="Polar residues" evidence="1">
    <location>
        <begin position="390"/>
        <end position="399"/>
    </location>
</feature>
<name>A0A9P7XK52_9FUNG</name>
<evidence type="ECO:0000313" key="3">
    <source>
        <dbReference type="Proteomes" id="UP000707451"/>
    </source>
</evidence>
<feature type="compositionally biased region" description="Low complexity" evidence="1">
    <location>
        <begin position="374"/>
        <end position="389"/>
    </location>
</feature>
<comment type="caution">
    <text evidence="2">The sequence shown here is derived from an EMBL/GenBank/DDBJ whole genome shotgun (WGS) entry which is preliminary data.</text>
</comment>
<feature type="region of interest" description="Disordered" evidence="1">
    <location>
        <begin position="1326"/>
        <end position="1357"/>
    </location>
</feature>
<accession>A0A9P7XK52</accession>
<keyword evidence="3" id="KW-1185">Reference proteome</keyword>
<feature type="compositionally biased region" description="Polar residues" evidence="1">
    <location>
        <begin position="288"/>
        <end position="306"/>
    </location>
</feature>
<feature type="compositionally biased region" description="Polar residues" evidence="1">
    <location>
        <begin position="481"/>
        <end position="509"/>
    </location>
</feature>
<organism evidence="2 3">
    <name type="scientific">Linnemannia hyalina</name>
    <dbReference type="NCBI Taxonomy" id="64524"/>
    <lineage>
        <taxon>Eukaryota</taxon>
        <taxon>Fungi</taxon>
        <taxon>Fungi incertae sedis</taxon>
        <taxon>Mucoromycota</taxon>
        <taxon>Mortierellomycotina</taxon>
        <taxon>Mortierellomycetes</taxon>
        <taxon>Mortierellales</taxon>
        <taxon>Mortierellaceae</taxon>
        <taxon>Linnemannia</taxon>
    </lineage>
</organism>
<feature type="compositionally biased region" description="Basic and acidic residues" evidence="1">
    <location>
        <begin position="1638"/>
        <end position="1666"/>
    </location>
</feature>
<feature type="compositionally biased region" description="Basic residues" evidence="1">
    <location>
        <begin position="786"/>
        <end position="800"/>
    </location>
</feature>
<feature type="compositionally biased region" description="Basic and acidic residues" evidence="1">
    <location>
        <begin position="767"/>
        <end position="780"/>
    </location>
</feature>
<feature type="compositionally biased region" description="Polar residues" evidence="1">
    <location>
        <begin position="860"/>
        <end position="872"/>
    </location>
</feature>
<feature type="region of interest" description="Disordered" evidence="1">
    <location>
        <begin position="1"/>
        <end position="331"/>
    </location>
</feature>
<gene>
    <name evidence="2" type="ORF">KI688_007428</name>
</gene>
<feature type="compositionally biased region" description="Acidic residues" evidence="1">
    <location>
        <begin position="563"/>
        <end position="576"/>
    </location>
</feature>
<reference evidence="2" key="1">
    <citation type="submission" date="2021-06" db="EMBL/GenBank/DDBJ databases">
        <title>Genome Sequence of Mortierella hyaline Strain SCG-10, a Cold-Adapted, Nitrate-Reducing Fungus Isolated from Soil in Minnesota, USA.</title>
        <authorList>
            <person name="Aldossari N."/>
        </authorList>
    </citation>
    <scope>NUCLEOTIDE SEQUENCE</scope>
    <source>
        <strain evidence="2">SCG-10</strain>
    </source>
</reference>
<feature type="region of interest" description="Disordered" evidence="1">
    <location>
        <begin position="1760"/>
        <end position="1858"/>
    </location>
</feature>
<feature type="compositionally biased region" description="Low complexity" evidence="1">
    <location>
        <begin position="442"/>
        <end position="456"/>
    </location>
</feature>
<evidence type="ECO:0000256" key="1">
    <source>
        <dbReference type="SAM" id="MobiDB-lite"/>
    </source>
</evidence>
<feature type="compositionally biased region" description="Low complexity" evidence="1">
    <location>
        <begin position="844"/>
        <end position="857"/>
    </location>
</feature>
<feature type="compositionally biased region" description="Polar residues" evidence="1">
    <location>
        <begin position="1621"/>
        <end position="1637"/>
    </location>
</feature>
<feature type="region of interest" description="Disordered" evidence="1">
    <location>
        <begin position="425"/>
        <end position="645"/>
    </location>
</feature>
<feature type="region of interest" description="Disordered" evidence="1">
    <location>
        <begin position="1598"/>
        <end position="1719"/>
    </location>
</feature>
<feature type="compositionally biased region" description="Basic residues" evidence="1">
    <location>
        <begin position="742"/>
        <end position="752"/>
    </location>
</feature>
<feature type="compositionally biased region" description="Low complexity" evidence="1">
    <location>
        <begin position="117"/>
        <end position="204"/>
    </location>
</feature>
<feature type="compositionally biased region" description="Gly residues" evidence="1">
    <location>
        <begin position="615"/>
        <end position="632"/>
    </location>
</feature>
<feature type="compositionally biased region" description="Basic and acidic residues" evidence="1">
    <location>
        <begin position="1137"/>
        <end position="1152"/>
    </location>
</feature>
<feature type="compositionally biased region" description="Low complexity" evidence="1">
    <location>
        <begin position="1"/>
        <end position="80"/>
    </location>
</feature>
<feature type="region of interest" description="Disordered" evidence="1">
    <location>
        <begin position="657"/>
        <end position="917"/>
    </location>
</feature>
<feature type="compositionally biased region" description="Low complexity" evidence="1">
    <location>
        <begin position="1809"/>
        <end position="1831"/>
    </location>
</feature>
<feature type="compositionally biased region" description="Basic and acidic residues" evidence="1">
    <location>
        <begin position="1771"/>
        <end position="1780"/>
    </location>
</feature>
<feature type="compositionally biased region" description="Polar residues" evidence="1">
    <location>
        <begin position="316"/>
        <end position="331"/>
    </location>
</feature>
<feature type="compositionally biased region" description="Low complexity" evidence="1">
    <location>
        <begin position="1072"/>
        <end position="1112"/>
    </location>
</feature>
<feature type="compositionally biased region" description="Basic and acidic residues" evidence="1">
    <location>
        <begin position="874"/>
        <end position="897"/>
    </location>
</feature>
<feature type="compositionally biased region" description="Polar residues" evidence="1">
    <location>
        <begin position="457"/>
        <end position="466"/>
    </location>
</feature>
<evidence type="ECO:0000313" key="2">
    <source>
        <dbReference type="EMBL" id="KAG9061439.1"/>
    </source>
</evidence>
<proteinExistence type="predicted"/>
<feature type="compositionally biased region" description="Low complexity" evidence="1">
    <location>
        <begin position="1339"/>
        <end position="1351"/>
    </location>
</feature>
<feature type="compositionally biased region" description="Polar residues" evidence="1">
    <location>
        <begin position="355"/>
        <end position="367"/>
    </location>
</feature>
<feature type="region of interest" description="Disordered" evidence="1">
    <location>
        <begin position="1009"/>
        <end position="1196"/>
    </location>
</feature>